<dbReference type="EMBL" id="VSRR010000871">
    <property type="protein sequence ID" value="MPC20429.1"/>
    <property type="molecule type" value="Genomic_DNA"/>
</dbReference>
<organism evidence="3 4">
    <name type="scientific">Portunus trituberculatus</name>
    <name type="common">Swimming crab</name>
    <name type="synonym">Neptunus trituberculatus</name>
    <dbReference type="NCBI Taxonomy" id="210409"/>
    <lineage>
        <taxon>Eukaryota</taxon>
        <taxon>Metazoa</taxon>
        <taxon>Ecdysozoa</taxon>
        <taxon>Arthropoda</taxon>
        <taxon>Crustacea</taxon>
        <taxon>Multicrustacea</taxon>
        <taxon>Malacostraca</taxon>
        <taxon>Eumalacostraca</taxon>
        <taxon>Eucarida</taxon>
        <taxon>Decapoda</taxon>
        <taxon>Pleocyemata</taxon>
        <taxon>Brachyura</taxon>
        <taxon>Eubrachyura</taxon>
        <taxon>Portunoidea</taxon>
        <taxon>Portunidae</taxon>
        <taxon>Portuninae</taxon>
        <taxon>Portunus</taxon>
    </lineage>
</organism>
<dbReference type="Proteomes" id="UP000324222">
    <property type="component" value="Unassembled WGS sequence"/>
</dbReference>
<feature type="compositionally biased region" description="Polar residues" evidence="1">
    <location>
        <begin position="52"/>
        <end position="63"/>
    </location>
</feature>
<keyword evidence="2" id="KW-0732">Signal</keyword>
<evidence type="ECO:0000313" key="3">
    <source>
        <dbReference type="EMBL" id="MPC20429.1"/>
    </source>
</evidence>
<feature type="region of interest" description="Disordered" evidence="1">
    <location>
        <begin position="34"/>
        <end position="63"/>
    </location>
</feature>
<evidence type="ECO:0000313" key="4">
    <source>
        <dbReference type="Proteomes" id="UP000324222"/>
    </source>
</evidence>
<evidence type="ECO:0000256" key="1">
    <source>
        <dbReference type="SAM" id="MobiDB-lite"/>
    </source>
</evidence>
<keyword evidence="4" id="KW-1185">Reference proteome</keyword>
<reference evidence="3 4" key="1">
    <citation type="submission" date="2019-05" db="EMBL/GenBank/DDBJ databases">
        <title>Another draft genome of Portunus trituberculatus and its Hox gene families provides insights of decapod evolution.</title>
        <authorList>
            <person name="Jeong J.-H."/>
            <person name="Song I."/>
            <person name="Kim S."/>
            <person name="Choi T."/>
            <person name="Kim D."/>
            <person name="Ryu S."/>
            <person name="Kim W."/>
        </authorList>
    </citation>
    <scope>NUCLEOTIDE SEQUENCE [LARGE SCALE GENOMIC DNA]</scope>
    <source>
        <tissue evidence="3">Muscle</tissue>
    </source>
</reference>
<name>A0A5B7DGX1_PORTR</name>
<protein>
    <submittedName>
        <fullName evidence="3">Uncharacterized protein</fullName>
    </submittedName>
</protein>
<dbReference type="AlphaFoldDB" id="A0A5B7DGX1"/>
<accession>A0A5B7DGX1</accession>
<evidence type="ECO:0000256" key="2">
    <source>
        <dbReference type="SAM" id="SignalP"/>
    </source>
</evidence>
<feature type="chain" id="PRO_5023074643" evidence="2">
    <location>
        <begin position="33"/>
        <end position="63"/>
    </location>
</feature>
<feature type="compositionally biased region" description="Gly residues" evidence="1">
    <location>
        <begin position="34"/>
        <end position="50"/>
    </location>
</feature>
<sequence>MWRMWRGCGGVWRVVMVRDVVGMWWGMQGVEGMRCGGGGGDGDGGGGVGGPPSTQGSLRTHGS</sequence>
<feature type="signal peptide" evidence="2">
    <location>
        <begin position="1"/>
        <end position="32"/>
    </location>
</feature>
<proteinExistence type="predicted"/>
<gene>
    <name evidence="3" type="ORF">E2C01_013372</name>
</gene>
<comment type="caution">
    <text evidence="3">The sequence shown here is derived from an EMBL/GenBank/DDBJ whole genome shotgun (WGS) entry which is preliminary data.</text>
</comment>